<sequence length="55" mass="6540">MPWKTDHSNIHERSSQKRTYMTLLARKLFSLLSAENGTTFQKAQKRNNWNSRFAL</sequence>
<feature type="non-terminal residue" evidence="1">
    <location>
        <position position="55"/>
    </location>
</feature>
<keyword evidence="2" id="KW-1185">Reference proteome</keyword>
<dbReference type="AlphaFoldDB" id="A0A6H5G6B3"/>
<organism evidence="1 2">
    <name type="scientific">Nesidiocoris tenuis</name>
    <dbReference type="NCBI Taxonomy" id="355587"/>
    <lineage>
        <taxon>Eukaryota</taxon>
        <taxon>Metazoa</taxon>
        <taxon>Ecdysozoa</taxon>
        <taxon>Arthropoda</taxon>
        <taxon>Hexapoda</taxon>
        <taxon>Insecta</taxon>
        <taxon>Pterygota</taxon>
        <taxon>Neoptera</taxon>
        <taxon>Paraneoptera</taxon>
        <taxon>Hemiptera</taxon>
        <taxon>Heteroptera</taxon>
        <taxon>Panheteroptera</taxon>
        <taxon>Cimicomorpha</taxon>
        <taxon>Miridae</taxon>
        <taxon>Dicyphina</taxon>
        <taxon>Nesidiocoris</taxon>
    </lineage>
</organism>
<gene>
    <name evidence="1" type="ORF">NTEN_LOCUS4355</name>
</gene>
<name>A0A6H5G6B3_9HEMI</name>
<accession>A0A6H5G6B3</accession>
<evidence type="ECO:0000313" key="2">
    <source>
        <dbReference type="Proteomes" id="UP000479000"/>
    </source>
</evidence>
<dbReference type="EMBL" id="CADCXU010006495">
    <property type="protein sequence ID" value="CAA9998061.1"/>
    <property type="molecule type" value="Genomic_DNA"/>
</dbReference>
<proteinExistence type="predicted"/>
<protein>
    <submittedName>
        <fullName evidence="1">Uncharacterized protein</fullName>
    </submittedName>
</protein>
<reference evidence="1 2" key="1">
    <citation type="submission" date="2020-02" db="EMBL/GenBank/DDBJ databases">
        <authorList>
            <person name="Ferguson B K."/>
        </authorList>
    </citation>
    <scope>NUCLEOTIDE SEQUENCE [LARGE SCALE GENOMIC DNA]</scope>
</reference>
<dbReference type="Proteomes" id="UP000479000">
    <property type="component" value="Unassembled WGS sequence"/>
</dbReference>
<evidence type="ECO:0000313" key="1">
    <source>
        <dbReference type="EMBL" id="CAA9998061.1"/>
    </source>
</evidence>